<proteinExistence type="predicted"/>
<protein>
    <recommendedName>
        <fullName evidence="8">PD-(D/E)XK endonuclease-like domain-containing protein</fullName>
    </recommendedName>
</protein>
<keyword evidence="5" id="KW-0067">ATP-binding</keyword>
<keyword evidence="10" id="KW-1185">Reference proteome</keyword>
<evidence type="ECO:0000313" key="10">
    <source>
        <dbReference type="Proteomes" id="UP000730618"/>
    </source>
</evidence>
<name>A0ABN7TWB9_9BACL</name>
<keyword evidence="7" id="KW-0234">DNA repair</keyword>
<evidence type="ECO:0000256" key="2">
    <source>
        <dbReference type="ARBA" id="ARBA00022763"/>
    </source>
</evidence>
<feature type="domain" description="PD-(D/E)XK endonuclease-like" evidence="8">
    <location>
        <begin position="14"/>
        <end position="267"/>
    </location>
</feature>
<evidence type="ECO:0000313" key="9">
    <source>
        <dbReference type="EMBL" id="CAG7658395.1"/>
    </source>
</evidence>
<dbReference type="EMBL" id="CAJVCE010000042">
    <property type="protein sequence ID" value="CAG7658395.1"/>
    <property type="molecule type" value="Genomic_DNA"/>
</dbReference>
<dbReference type="Proteomes" id="UP000730618">
    <property type="component" value="Unassembled WGS sequence"/>
</dbReference>
<sequence>MLVKLTDLQTLDKVTPSRYLNLSQCKLRGVLSSLGIPGLLPVSPNAYFGIAAHRLLERASKGMVSNQENLDNTWNLCVAEVDEELASSLLTSHLVPLSTHVKQYELKKRLLLNTAAFLIPSFSGEYNRQLSGNERWIETPDRKVGGYADKIVQTAAGYEIIDYKTGEVIGRNGIKAEYSIQLMLYAGILYECSGEWPAALKIIDVKGNSYTIGFDKNECIQLLSKARILLLEVNEIIAATKSLEEKQQLLATPTPENCRYCSYRPACLQYWNKKKQTPGAQWPHDITGTYTDNIALGNGTHMLRLEFNNIVYKIRGWQLERHQVVPNEKYAIYNLSKDKAENCYSETMLTTLYNC</sequence>
<evidence type="ECO:0000256" key="4">
    <source>
        <dbReference type="ARBA" id="ARBA00022806"/>
    </source>
</evidence>
<evidence type="ECO:0000259" key="8">
    <source>
        <dbReference type="Pfam" id="PF12705"/>
    </source>
</evidence>
<dbReference type="Pfam" id="PF12705">
    <property type="entry name" value="PDDEXK_1"/>
    <property type="match status" value="1"/>
</dbReference>
<evidence type="ECO:0000256" key="3">
    <source>
        <dbReference type="ARBA" id="ARBA00022801"/>
    </source>
</evidence>
<evidence type="ECO:0000256" key="1">
    <source>
        <dbReference type="ARBA" id="ARBA00022741"/>
    </source>
</evidence>
<gene>
    <name evidence="9" type="ORF">PAECIP111802_07032</name>
</gene>
<keyword evidence="6" id="KW-0238">DNA-binding</keyword>
<organism evidence="9 10">
    <name type="scientific">Paenibacillus allorhizosphaerae</name>
    <dbReference type="NCBI Taxonomy" id="2849866"/>
    <lineage>
        <taxon>Bacteria</taxon>
        <taxon>Bacillati</taxon>
        <taxon>Bacillota</taxon>
        <taxon>Bacilli</taxon>
        <taxon>Bacillales</taxon>
        <taxon>Paenibacillaceae</taxon>
        <taxon>Paenibacillus</taxon>
    </lineage>
</organism>
<keyword evidence="3" id="KW-0378">Hydrolase</keyword>
<keyword evidence="4" id="KW-0347">Helicase</keyword>
<keyword evidence="1" id="KW-0547">Nucleotide-binding</keyword>
<accession>A0ABN7TWB9</accession>
<reference evidence="9 10" key="1">
    <citation type="submission" date="2021-06" db="EMBL/GenBank/DDBJ databases">
        <authorList>
            <person name="Criscuolo A."/>
        </authorList>
    </citation>
    <scope>NUCLEOTIDE SEQUENCE [LARGE SCALE GENOMIC DNA]</scope>
    <source>
        <strain evidence="10">CIP 111802</strain>
    </source>
</reference>
<keyword evidence="2" id="KW-0227">DNA damage</keyword>
<comment type="caution">
    <text evidence="9">The sequence shown here is derived from an EMBL/GenBank/DDBJ whole genome shotgun (WGS) entry which is preliminary data.</text>
</comment>
<dbReference type="InterPro" id="IPR038726">
    <property type="entry name" value="PDDEXK_AddAB-type"/>
</dbReference>
<evidence type="ECO:0000256" key="6">
    <source>
        <dbReference type="ARBA" id="ARBA00023125"/>
    </source>
</evidence>
<evidence type="ECO:0000256" key="5">
    <source>
        <dbReference type="ARBA" id="ARBA00022840"/>
    </source>
</evidence>
<evidence type="ECO:0000256" key="7">
    <source>
        <dbReference type="ARBA" id="ARBA00023204"/>
    </source>
</evidence>